<keyword evidence="2" id="KW-0812">Transmembrane</keyword>
<reference evidence="4 5" key="1">
    <citation type="submission" date="2017-06" db="EMBL/GenBank/DDBJ databases">
        <authorList>
            <person name="Kim H.J."/>
            <person name="Triplett B.A."/>
        </authorList>
    </citation>
    <scope>NUCLEOTIDE SEQUENCE [LARGE SCALE GENOMIC DNA]</scope>
    <source>
        <strain evidence="4 5">DSM 19316</strain>
    </source>
</reference>
<dbReference type="AlphaFoldDB" id="A0A238WSJ1"/>
<evidence type="ECO:0000313" key="5">
    <source>
        <dbReference type="Proteomes" id="UP000198297"/>
    </source>
</evidence>
<feature type="transmembrane region" description="Helical" evidence="2">
    <location>
        <begin position="104"/>
        <end position="123"/>
    </location>
</feature>
<keyword evidence="2" id="KW-1133">Transmembrane helix</keyword>
<gene>
    <name evidence="4" type="ORF">SAMN06266787_102641</name>
</gene>
<feature type="transmembrane region" description="Helical" evidence="2">
    <location>
        <begin position="45"/>
        <end position="64"/>
    </location>
</feature>
<feature type="transmembrane region" description="Helical" evidence="2">
    <location>
        <begin position="20"/>
        <end position="38"/>
    </location>
</feature>
<evidence type="ECO:0000259" key="3">
    <source>
        <dbReference type="Pfam" id="PF26496"/>
    </source>
</evidence>
<evidence type="ECO:0000313" key="4">
    <source>
        <dbReference type="EMBL" id="SNR49507.1"/>
    </source>
</evidence>
<sequence>MTHTDTPQSRMDPPIGSLRARDPVSIGALVILLGVIAITGMTRELLIAVPLLLVAGVLPAPIAFATGQLAVFPTISLEDTLLVGVTQLALLCVLTEPARRHQRWAVFIGTLPTYGLLVAVVAIGLREGLVVAGGLLCIAVIVGTYLARRVTLVQLGRVALDRTPLADGASGAEMTTAVSTDETAGETSVPDTDPDTGPSSELSETDEIQSNPSSTNDESEPKR</sequence>
<feature type="transmembrane region" description="Helical" evidence="2">
    <location>
        <begin position="129"/>
        <end position="147"/>
    </location>
</feature>
<dbReference type="EMBL" id="FZNK01000002">
    <property type="protein sequence ID" value="SNR49507.1"/>
    <property type="molecule type" value="Genomic_DNA"/>
</dbReference>
<proteinExistence type="predicted"/>
<feature type="compositionally biased region" description="Polar residues" evidence="1">
    <location>
        <begin position="197"/>
        <end position="216"/>
    </location>
</feature>
<feature type="region of interest" description="Disordered" evidence="1">
    <location>
        <begin position="169"/>
        <end position="223"/>
    </location>
</feature>
<feature type="compositionally biased region" description="Polar residues" evidence="1">
    <location>
        <begin position="176"/>
        <end position="190"/>
    </location>
</feature>
<keyword evidence="2" id="KW-0472">Membrane</keyword>
<feature type="transmembrane region" description="Helical" evidence="2">
    <location>
        <begin position="70"/>
        <end position="92"/>
    </location>
</feature>
<feature type="domain" description="DUF8163" evidence="3">
    <location>
        <begin position="21"/>
        <end position="159"/>
    </location>
</feature>
<evidence type="ECO:0000256" key="2">
    <source>
        <dbReference type="SAM" id="Phobius"/>
    </source>
</evidence>
<dbReference type="InterPro" id="IPR058477">
    <property type="entry name" value="DUF8163"/>
</dbReference>
<evidence type="ECO:0000256" key="1">
    <source>
        <dbReference type="SAM" id="MobiDB-lite"/>
    </source>
</evidence>
<dbReference type="Pfam" id="PF26496">
    <property type="entry name" value="DUF8163"/>
    <property type="match status" value="1"/>
</dbReference>
<name>A0A238WSJ1_HALEZ</name>
<protein>
    <recommendedName>
        <fullName evidence="3">DUF8163 domain-containing protein</fullName>
    </recommendedName>
</protein>
<dbReference type="Proteomes" id="UP000198297">
    <property type="component" value="Unassembled WGS sequence"/>
</dbReference>
<organism evidence="4 5">
    <name type="scientific">Halorubrum ezzemoulense</name>
    <name type="common">Halorubrum chaoviator</name>
    <dbReference type="NCBI Taxonomy" id="337243"/>
    <lineage>
        <taxon>Archaea</taxon>
        <taxon>Methanobacteriati</taxon>
        <taxon>Methanobacteriota</taxon>
        <taxon>Stenosarchaea group</taxon>
        <taxon>Halobacteria</taxon>
        <taxon>Halobacteriales</taxon>
        <taxon>Haloferacaceae</taxon>
        <taxon>Halorubrum</taxon>
    </lineage>
</organism>
<accession>A0A238WSJ1</accession>